<feature type="compositionally biased region" description="Polar residues" evidence="1">
    <location>
        <begin position="434"/>
        <end position="457"/>
    </location>
</feature>
<dbReference type="NCBIfam" id="TIGR01571">
    <property type="entry name" value="A_thal_Cys_rich"/>
    <property type="match status" value="1"/>
</dbReference>
<keyword evidence="2" id="KW-1133">Transmembrane helix</keyword>
<feature type="transmembrane region" description="Helical" evidence="2">
    <location>
        <begin position="95"/>
        <end position="119"/>
    </location>
</feature>
<dbReference type="InterPro" id="IPR021369">
    <property type="entry name" value="DUF2985"/>
</dbReference>
<dbReference type="Pfam" id="PF11204">
    <property type="entry name" value="DUF2985"/>
    <property type="match status" value="1"/>
</dbReference>
<dbReference type="AlphaFoldDB" id="A0A5P1EDB3"/>
<keyword evidence="2" id="KW-0472">Membrane</keyword>
<dbReference type="OMA" id="ILVEYHI"/>
<gene>
    <name evidence="3" type="ORF">A4U43_C07F7060</name>
</gene>
<dbReference type="InterPro" id="IPR006461">
    <property type="entry name" value="PLAC_motif_containing"/>
</dbReference>
<name>A0A5P1EDB3_ASPOF</name>
<feature type="transmembrane region" description="Helical" evidence="2">
    <location>
        <begin position="227"/>
        <end position="245"/>
    </location>
</feature>
<dbReference type="OrthoDB" id="6407410at2759"/>
<dbReference type="Pfam" id="PF04749">
    <property type="entry name" value="PLAC8"/>
    <property type="match status" value="1"/>
</dbReference>
<proteinExistence type="predicted"/>
<feature type="transmembrane region" description="Helical" evidence="2">
    <location>
        <begin position="318"/>
        <end position="337"/>
    </location>
</feature>
<feature type="region of interest" description="Disordered" evidence="1">
    <location>
        <begin position="432"/>
        <end position="457"/>
    </location>
</feature>
<dbReference type="PANTHER" id="PTHR31045">
    <property type="entry name" value="PLAC8 FAMILY PROTEIN-RELATED"/>
    <property type="match status" value="1"/>
</dbReference>
<keyword evidence="4" id="KW-1185">Reference proteome</keyword>
<dbReference type="GO" id="GO:0051762">
    <property type="term" value="P:sesquiterpene biosynthetic process"/>
    <property type="evidence" value="ECO:0007669"/>
    <property type="project" value="TreeGrafter"/>
</dbReference>
<dbReference type="EMBL" id="CM007387">
    <property type="protein sequence ID" value="ONK62701.1"/>
    <property type="molecule type" value="Genomic_DNA"/>
</dbReference>
<evidence type="ECO:0000256" key="1">
    <source>
        <dbReference type="SAM" id="MobiDB-lite"/>
    </source>
</evidence>
<evidence type="ECO:0000256" key="2">
    <source>
        <dbReference type="SAM" id="Phobius"/>
    </source>
</evidence>
<feature type="transmembrane region" description="Helical" evidence="2">
    <location>
        <begin position="343"/>
        <end position="365"/>
    </location>
</feature>
<dbReference type="PANTHER" id="PTHR31045:SF23">
    <property type="entry name" value="OS01G0825900 PROTEIN"/>
    <property type="match status" value="1"/>
</dbReference>
<evidence type="ECO:0000313" key="3">
    <source>
        <dbReference type="EMBL" id="ONK62701.1"/>
    </source>
</evidence>
<evidence type="ECO:0000313" key="4">
    <source>
        <dbReference type="Proteomes" id="UP000243459"/>
    </source>
</evidence>
<protein>
    <recommendedName>
        <fullName evidence="5">PLAC8 family protein</fullName>
    </recommendedName>
</protein>
<sequence>MMVSDCNDVVVETLVEIELNVDSSSSKSQRDCNAKLLDSYKASISRAFSIFRKRADEREETSALVPSRISITQHFQSRFDVVSLFKEWIKHPMNIALLVWFLCVAIAAIMLALLFLGLLDKPLPTKTSRNRWIEIDNQILNALFTLMSLYQHPNLFHHLVLLCRWRSRDIVELRKIYCKDGAHRNHERAHMLLVVLLLHIACFSQYVICVLYWEYPSTIRPEFIENLCIALGTISPVIAGLYTIYSPLGKECSSDTEEEMHGVNISNNARTVVNPEWNGGLFDCSEDKSTGILSFFCTFCVFGWNMERLGFGNMYVHMVTFYLLCFAPLWIFSISAMKISNEVIRDVVGLSGIVLGVFGMMYGGFWRIRMREKFGLPGNGLCCGSDSMADYVQWVFCWACSLAQEVRTVNFYEVEDDREREDAQLIGEGEVDSSAITTPPTRNYMRSESTGTYGNMVTSPPFLETEIDVSDLNQPAETKKSVELV</sequence>
<accession>A0A5P1EDB3</accession>
<dbReference type="Gramene" id="ONK62701">
    <property type="protein sequence ID" value="ONK62701"/>
    <property type="gene ID" value="A4U43_C07F7060"/>
</dbReference>
<organism evidence="3 4">
    <name type="scientific">Asparagus officinalis</name>
    <name type="common">Garden asparagus</name>
    <dbReference type="NCBI Taxonomy" id="4686"/>
    <lineage>
        <taxon>Eukaryota</taxon>
        <taxon>Viridiplantae</taxon>
        <taxon>Streptophyta</taxon>
        <taxon>Embryophyta</taxon>
        <taxon>Tracheophyta</taxon>
        <taxon>Spermatophyta</taxon>
        <taxon>Magnoliopsida</taxon>
        <taxon>Liliopsida</taxon>
        <taxon>Asparagales</taxon>
        <taxon>Asparagaceae</taxon>
        <taxon>Asparagoideae</taxon>
        <taxon>Asparagus</taxon>
    </lineage>
</organism>
<feature type="transmembrane region" description="Helical" evidence="2">
    <location>
        <begin position="191"/>
        <end position="215"/>
    </location>
</feature>
<reference evidence="4" key="1">
    <citation type="journal article" date="2017" name="Nat. Commun.">
        <title>The asparagus genome sheds light on the origin and evolution of a young Y chromosome.</title>
        <authorList>
            <person name="Harkess A."/>
            <person name="Zhou J."/>
            <person name="Xu C."/>
            <person name="Bowers J.E."/>
            <person name="Van der Hulst R."/>
            <person name="Ayyampalayam S."/>
            <person name="Mercati F."/>
            <person name="Riccardi P."/>
            <person name="McKain M.R."/>
            <person name="Kakrana A."/>
            <person name="Tang H."/>
            <person name="Ray J."/>
            <person name="Groenendijk J."/>
            <person name="Arikit S."/>
            <person name="Mathioni S.M."/>
            <person name="Nakano M."/>
            <person name="Shan H."/>
            <person name="Telgmann-Rauber A."/>
            <person name="Kanno A."/>
            <person name="Yue Z."/>
            <person name="Chen H."/>
            <person name="Li W."/>
            <person name="Chen Y."/>
            <person name="Xu X."/>
            <person name="Zhang Y."/>
            <person name="Luo S."/>
            <person name="Chen H."/>
            <person name="Gao J."/>
            <person name="Mao Z."/>
            <person name="Pires J.C."/>
            <person name="Luo M."/>
            <person name="Kudrna D."/>
            <person name="Wing R.A."/>
            <person name="Meyers B.C."/>
            <person name="Yi K."/>
            <person name="Kong H."/>
            <person name="Lavrijsen P."/>
            <person name="Sunseri F."/>
            <person name="Falavigna A."/>
            <person name="Ye Y."/>
            <person name="Leebens-Mack J.H."/>
            <person name="Chen G."/>
        </authorList>
    </citation>
    <scope>NUCLEOTIDE SEQUENCE [LARGE SCALE GENOMIC DNA]</scope>
    <source>
        <strain evidence="4">cv. DH0086</strain>
    </source>
</reference>
<dbReference type="Proteomes" id="UP000243459">
    <property type="component" value="Chromosome 7"/>
</dbReference>
<keyword evidence="2" id="KW-0812">Transmembrane</keyword>
<dbReference type="GO" id="GO:0009975">
    <property type="term" value="F:cyclase activity"/>
    <property type="evidence" value="ECO:0007669"/>
    <property type="project" value="TreeGrafter"/>
</dbReference>
<evidence type="ECO:0008006" key="5">
    <source>
        <dbReference type="Google" id="ProtNLM"/>
    </source>
</evidence>